<dbReference type="PANTHER" id="PTHR30349:SF64">
    <property type="entry name" value="PROPHAGE INTEGRASE INTD-RELATED"/>
    <property type="match status" value="1"/>
</dbReference>
<evidence type="ECO:0000256" key="3">
    <source>
        <dbReference type="ARBA" id="ARBA00023172"/>
    </source>
</evidence>
<dbReference type="InterPro" id="IPR058717">
    <property type="entry name" value="Phage_L5_Integrase_N"/>
</dbReference>
<dbReference type="CDD" id="cd01189">
    <property type="entry name" value="INT_ICEBs1_C_like"/>
    <property type="match status" value="1"/>
</dbReference>
<evidence type="ECO:0000256" key="1">
    <source>
        <dbReference type="ARBA" id="ARBA00008857"/>
    </source>
</evidence>
<dbReference type="Gene3D" id="1.10.150.130">
    <property type="match status" value="1"/>
</dbReference>
<feature type="domain" description="Tyr recombinase" evidence="4">
    <location>
        <begin position="158"/>
        <end position="359"/>
    </location>
</feature>
<dbReference type="Pfam" id="PF00589">
    <property type="entry name" value="Phage_integrase"/>
    <property type="match status" value="1"/>
</dbReference>
<dbReference type="Pfam" id="PF26003">
    <property type="entry name" value="Integrase_N_phage"/>
    <property type="match status" value="1"/>
</dbReference>
<keyword evidence="6" id="KW-1185">Reference proteome</keyword>
<dbReference type="PROSITE" id="PS51898">
    <property type="entry name" value="TYR_RECOMBINASE"/>
    <property type="match status" value="1"/>
</dbReference>
<dbReference type="GO" id="GO:0006310">
    <property type="term" value="P:DNA recombination"/>
    <property type="evidence" value="ECO:0007669"/>
    <property type="project" value="UniProtKB-KW"/>
</dbReference>
<evidence type="ECO:0000313" key="5">
    <source>
        <dbReference type="EMBL" id="QEV20199.1"/>
    </source>
</evidence>
<dbReference type="InterPro" id="IPR010998">
    <property type="entry name" value="Integrase_recombinase_N"/>
</dbReference>
<evidence type="ECO:0000259" key="4">
    <source>
        <dbReference type="PROSITE" id="PS51898"/>
    </source>
</evidence>
<dbReference type="Gene3D" id="1.10.443.10">
    <property type="entry name" value="Intergrase catalytic core"/>
    <property type="match status" value="1"/>
</dbReference>
<dbReference type="AlphaFoldDB" id="A0A5J6HIM5"/>
<dbReference type="InterPro" id="IPR013762">
    <property type="entry name" value="Integrase-like_cat_sf"/>
</dbReference>
<dbReference type="OrthoDB" id="4529782at2"/>
<dbReference type="RefSeq" id="WP_055531249.1">
    <property type="nucleotide sequence ID" value="NZ_CP023695.1"/>
</dbReference>
<dbReference type="InterPro" id="IPR002104">
    <property type="entry name" value="Integrase_catalytic"/>
</dbReference>
<dbReference type="SUPFAM" id="SSF56349">
    <property type="entry name" value="DNA breaking-rejoining enzymes"/>
    <property type="match status" value="1"/>
</dbReference>
<name>A0A5J6HIM5_STRAD</name>
<organism evidence="5 6">
    <name type="scientific">Streptomyces alboniger</name>
    <dbReference type="NCBI Taxonomy" id="132473"/>
    <lineage>
        <taxon>Bacteria</taxon>
        <taxon>Bacillati</taxon>
        <taxon>Actinomycetota</taxon>
        <taxon>Actinomycetes</taxon>
        <taxon>Kitasatosporales</taxon>
        <taxon>Streptomycetaceae</taxon>
        <taxon>Streptomyces</taxon>
        <taxon>Streptomyces aurantiacus group</taxon>
    </lineage>
</organism>
<dbReference type="KEGG" id="salw:CP975_24090"/>
<gene>
    <name evidence="5" type="ORF">CP975_24090</name>
</gene>
<dbReference type="InterPro" id="IPR011010">
    <property type="entry name" value="DNA_brk_join_enz"/>
</dbReference>
<dbReference type="GO" id="GO:0003677">
    <property type="term" value="F:DNA binding"/>
    <property type="evidence" value="ECO:0007669"/>
    <property type="project" value="UniProtKB-KW"/>
</dbReference>
<dbReference type="GO" id="GO:0015074">
    <property type="term" value="P:DNA integration"/>
    <property type="evidence" value="ECO:0007669"/>
    <property type="project" value="InterPro"/>
</dbReference>
<sequence length="384" mass="42695">MANIQKRPNGKWRARYRDLDGKEHARHFDRKIDAQRWLDEVTASIVTGQYVDPRAGRITFEKYTKKWEESLIASEAGERITDNALRLHLVPALGSRAMAAIRRNDLQVLFKSLSELLGPGSVRNVYDVLVRVMTAAVEDKVIPASPCRRITLPPMPDEEVTPPTVAQVEAMARVMPPYIRAAIVTLAGSGLRIGELLGLKVSDIDFKAGAIRVERQRLQSGKIGPPKTAKSRRTVPVGEVVTDALLTHLAARPSKEWLFTMEEGEPLNYRRWKTEWNCARRTLQAAENEAADREGRKPVELPHMVTHDLRHFYASALIAGGASVKQVQLVLGHASAVITLRIYAHLWPGEEDRTRTVMDAVLGGLRTGCGPEDQTTKEIAGQTA</sequence>
<dbReference type="InterPro" id="IPR050090">
    <property type="entry name" value="Tyrosine_recombinase_XerCD"/>
</dbReference>
<protein>
    <submittedName>
        <fullName evidence="5">Site-specific integrase</fullName>
    </submittedName>
</protein>
<dbReference type="PANTHER" id="PTHR30349">
    <property type="entry name" value="PHAGE INTEGRASE-RELATED"/>
    <property type="match status" value="1"/>
</dbReference>
<evidence type="ECO:0000256" key="2">
    <source>
        <dbReference type="ARBA" id="ARBA00023125"/>
    </source>
</evidence>
<dbReference type="EMBL" id="CP023695">
    <property type="protein sequence ID" value="QEV20199.1"/>
    <property type="molecule type" value="Genomic_DNA"/>
</dbReference>
<evidence type="ECO:0000313" key="6">
    <source>
        <dbReference type="Proteomes" id="UP000326553"/>
    </source>
</evidence>
<keyword evidence="3" id="KW-0233">DNA recombination</keyword>
<reference evidence="5 6" key="1">
    <citation type="submission" date="2017-09" db="EMBL/GenBank/DDBJ databases">
        <authorList>
            <person name="Lee N."/>
            <person name="Cho B.-K."/>
        </authorList>
    </citation>
    <scope>NUCLEOTIDE SEQUENCE [LARGE SCALE GENOMIC DNA]</scope>
    <source>
        <strain evidence="5 6">ATCC 12461</strain>
    </source>
</reference>
<keyword evidence="2" id="KW-0238">DNA-binding</keyword>
<comment type="similarity">
    <text evidence="1">Belongs to the 'phage' integrase family.</text>
</comment>
<dbReference type="Proteomes" id="UP000326553">
    <property type="component" value="Chromosome"/>
</dbReference>
<proteinExistence type="inferred from homology"/>
<accession>A0A5J6HIM5</accession>